<evidence type="ECO:0000313" key="4">
    <source>
        <dbReference type="EMBL" id="MBT0771194.1"/>
    </source>
</evidence>
<dbReference type="InterPro" id="IPR050923">
    <property type="entry name" value="Cell_Proc_Reg/RNA_Proc"/>
</dbReference>
<accession>A0ABS5TLE5</accession>
<dbReference type="SMART" id="SM00240">
    <property type="entry name" value="FHA"/>
    <property type="match status" value="1"/>
</dbReference>
<evidence type="ECO:0000313" key="5">
    <source>
        <dbReference type="Proteomes" id="UP001197247"/>
    </source>
</evidence>
<dbReference type="EMBL" id="JAHBAY010000008">
    <property type="protein sequence ID" value="MBT0771194.1"/>
    <property type="molecule type" value="Genomic_DNA"/>
</dbReference>
<dbReference type="RefSeq" id="WP_214157492.1">
    <property type="nucleotide sequence ID" value="NZ_JAHBAY010000008.1"/>
</dbReference>
<name>A0ABS5TLE5_9ACTN</name>
<dbReference type="PROSITE" id="PS50006">
    <property type="entry name" value="FHA_DOMAIN"/>
    <property type="match status" value="1"/>
</dbReference>
<evidence type="ECO:0000256" key="2">
    <source>
        <dbReference type="SAM" id="MobiDB-lite"/>
    </source>
</evidence>
<protein>
    <submittedName>
        <fullName evidence="4">FHA domain-containing protein</fullName>
    </submittedName>
</protein>
<keyword evidence="1" id="KW-0597">Phosphoprotein</keyword>
<evidence type="ECO:0000256" key="1">
    <source>
        <dbReference type="ARBA" id="ARBA00022553"/>
    </source>
</evidence>
<dbReference type="Pfam" id="PF00498">
    <property type="entry name" value="FHA"/>
    <property type="match status" value="1"/>
</dbReference>
<dbReference type="Proteomes" id="UP001197247">
    <property type="component" value="Unassembled WGS sequence"/>
</dbReference>
<evidence type="ECO:0000259" key="3">
    <source>
        <dbReference type="PROSITE" id="PS50006"/>
    </source>
</evidence>
<dbReference type="InterPro" id="IPR008984">
    <property type="entry name" value="SMAD_FHA_dom_sf"/>
</dbReference>
<dbReference type="SUPFAM" id="SSF49879">
    <property type="entry name" value="SMAD/FHA domain"/>
    <property type="match status" value="1"/>
</dbReference>
<proteinExistence type="predicted"/>
<feature type="domain" description="FHA" evidence="3">
    <location>
        <begin position="91"/>
        <end position="140"/>
    </location>
</feature>
<comment type="caution">
    <text evidence="4">The sequence shown here is derived from an EMBL/GenBank/DDBJ whole genome shotgun (WGS) entry which is preliminary data.</text>
</comment>
<dbReference type="InterPro" id="IPR000253">
    <property type="entry name" value="FHA_dom"/>
</dbReference>
<organism evidence="4 5">
    <name type="scientific">Kineosporia corallincola</name>
    <dbReference type="NCBI Taxonomy" id="2835133"/>
    <lineage>
        <taxon>Bacteria</taxon>
        <taxon>Bacillati</taxon>
        <taxon>Actinomycetota</taxon>
        <taxon>Actinomycetes</taxon>
        <taxon>Kineosporiales</taxon>
        <taxon>Kineosporiaceae</taxon>
        <taxon>Kineosporia</taxon>
    </lineage>
</organism>
<dbReference type="PANTHER" id="PTHR23308">
    <property type="entry name" value="NUCLEAR INHIBITOR OF PROTEIN PHOSPHATASE-1"/>
    <property type="match status" value="1"/>
</dbReference>
<feature type="region of interest" description="Disordered" evidence="2">
    <location>
        <begin position="40"/>
        <end position="67"/>
    </location>
</feature>
<gene>
    <name evidence="4" type="ORF">KIH74_19800</name>
</gene>
<sequence>MSELTLTLLRLGFLAILWLLVLSVVAVLRRDLFNSARVSRRQPAMAGGGGPIPGGRSQPSHQPEAPPMPTTLVVTAGSLKGTTIPLGQAPILIGRAPESTLVLDDDYASGRHARLSLRHGQWMVEDLGSTNGTFLGRNRVQDPVPIAPGAQVRIGRTVLELRR</sequence>
<reference evidence="4 5" key="1">
    <citation type="submission" date="2021-05" db="EMBL/GenBank/DDBJ databases">
        <title>Kineosporia and Streptomyces sp. nov. two new marine actinobacteria isolated from Coral.</title>
        <authorList>
            <person name="Buangrab K."/>
            <person name="Sutthacheep M."/>
            <person name="Yeemin T."/>
            <person name="Harunari E."/>
            <person name="Igarashi Y."/>
            <person name="Kanchanasin P."/>
            <person name="Tanasupawat S."/>
            <person name="Phongsopitanun W."/>
        </authorList>
    </citation>
    <scope>NUCLEOTIDE SEQUENCE [LARGE SCALE GENOMIC DNA]</scope>
    <source>
        <strain evidence="4 5">J2-2</strain>
    </source>
</reference>
<keyword evidence="5" id="KW-1185">Reference proteome</keyword>
<dbReference type="Gene3D" id="2.60.200.20">
    <property type="match status" value="1"/>
</dbReference>